<gene>
    <name evidence="10" type="ORF">TKK_019361</name>
</gene>
<evidence type="ECO:0000313" key="10">
    <source>
        <dbReference type="EMBL" id="KAL3384961.1"/>
    </source>
</evidence>
<sequence length="344" mass="38845">MSTDGEECFKKPRPYKTFNVNLIFASRNNKDVTVALNSGKAWSPQSIKSFNPKLRTAIIVHGYLGRINKPEVKAVKNELLRWQNLNVIVVDWSSGCSAFVSYTQAAANTKYAALQIKEGLFKLIKFWEPTIEFKSWGPIHFLGHSLGSHVSGQAARFLKEKGYEVARITGLDPAEPCFEEANVPSHAPKRLSREDAKFVDIIHTNAALTRNQGFGLLDPVGHLDFYVNGGTEQPGCNNFDMETDTLFESDFENLFTLVDNGVCSHRRAVGLFVDSMKFSTHPTCKFWGYKWIIGNNKPTIHKCEENTCPQMGINAELFENYKKDAVNTFWVDSRSESPFCIKRK</sequence>
<protein>
    <recommendedName>
        <fullName evidence="4">phospholipase A1</fullName>
        <ecNumber evidence="4">3.1.1.32</ecNumber>
    </recommendedName>
</protein>
<evidence type="ECO:0000256" key="8">
    <source>
        <dbReference type="RuleBase" id="RU004262"/>
    </source>
</evidence>
<keyword evidence="6" id="KW-0378">Hydrolase</keyword>
<dbReference type="InterPro" id="IPR000734">
    <property type="entry name" value="TAG_lipase"/>
</dbReference>
<dbReference type="AlphaFoldDB" id="A0ABD2VWX5"/>
<evidence type="ECO:0000256" key="1">
    <source>
        <dbReference type="ARBA" id="ARBA00000111"/>
    </source>
</evidence>
<evidence type="ECO:0000256" key="3">
    <source>
        <dbReference type="ARBA" id="ARBA00010701"/>
    </source>
</evidence>
<evidence type="ECO:0000256" key="5">
    <source>
        <dbReference type="ARBA" id="ARBA00022525"/>
    </source>
</evidence>
<comment type="catalytic activity">
    <reaction evidence="1">
        <text>a 1,2-diacyl-sn-glycero-3-phosphocholine + H2O = a 2-acyl-sn-glycero-3-phosphocholine + a fatty acid + H(+)</text>
        <dbReference type="Rhea" id="RHEA:18689"/>
        <dbReference type="ChEBI" id="CHEBI:15377"/>
        <dbReference type="ChEBI" id="CHEBI:15378"/>
        <dbReference type="ChEBI" id="CHEBI:28868"/>
        <dbReference type="ChEBI" id="CHEBI:57643"/>
        <dbReference type="ChEBI" id="CHEBI:57875"/>
        <dbReference type="EC" id="3.1.1.32"/>
    </reaction>
</comment>
<keyword evidence="5" id="KW-0964">Secreted</keyword>
<evidence type="ECO:0000256" key="2">
    <source>
        <dbReference type="ARBA" id="ARBA00004613"/>
    </source>
</evidence>
<evidence type="ECO:0000256" key="7">
    <source>
        <dbReference type="ARBA" id="ARBA00023157"/>
    </source>
</evidence>
<keyword evidence="7" id="KW-1015">Disulfide bond</keyword>
<dbReference type="InterPro" id="IPR029058">
    <property type="entry name" value="AB_hydrolase_fold"/>
</dbReference>
<organism evidence="10 11">
    <name type="scientific">Trichogramma kaykai</name>
    <dbReference type="NCBI Taxonomy" id="54128"/>
    <lineage>
        <taxon>Eukaryota</taxon>
        <taxon>Metazoa</taxon>
        <taxon>Ecdysozoa</taxon>
        <taxon>Arthropoda</taxon>
        <taxon>Hexapoda</taxon>
        <taxon>Insecta</taxon>
        <taxon>Pterygota</taxon>
        <taxon>Neoptera</taxon>
        <taxon>Endopterygota</taxon>
        <taxon>Hymenoptera</taxon>
        <taxon>Apocrita</taxon>
        <taxon>Proctotrupomorpha</taxon>
        <taxon>Chalcidoidea</taxon>
        <taxon>Trichogrammatidae</taxon>
        <taxon>Trichogramma</taxon>
    </lineage>
</organism>
<comment type="similarity">
    <text evidence="3 8">Belongs to the AB hydrolase superfamily. Lipase family.</text>
</comment>
<dbReference type="GO" id="GO:0008970">
    <property type="term" value="F:phospholipase A1 activity"/>
    <property type="evidence" value="ECO:0007669"/>
    <property type="project" value="UniProtKB-EC"/>
</dbReference>
<dbReference type="GO" id="GO:0005576">
    <property type="term" value="C:extracellular region"/>
    <property type="evidence" value="ECO:0007669"/>
    <property type="project" value="UniProtKB-SubCell"/>
</dbReference>
<evidence type="ECO:0000313" key="11">
    <source>
        <dbReference type="Proteomes" id="UP001627154"/>
    </source>
</evidence>
<proteinExistence type="inferred from homology"/>
<comment type="caution">
    <text evidence="10">The sequence shown here is derived from an EMBL/GenBank/DDBJ whole genome shotgun (WGS) entry which is preliminary data.</text>
</comment>
<feature type="domain" description="Lipase" evidence="9">
    <location>
        <begin position="12"/>
        <end position="339"/>
    </location>
</feature>
<evidence type="ECO:0000259" key="9">
    <source>
        <dbReference type="Pfam" id="PF00151"/>
    </source>
</evidence>
<dbReference type="PANTHER" id="PTHR11610:SF178">
    <property type="entry name" value="LIPASE MEMBER H-A-LIKE PROTEIN"/>
    <property type="match status" value="1"/>
</dbReference>
<dbReference type="Proteomes" id="UP001627154">
    <property type="component" value="Unassembled WGS sequence"/>
</dbReference>
<reference evidence="10 11" key="1">
    <citation type="journal article" date="2024" name="bioRxiv">
        <title>A reference genome for Trichogramma kaykai: A tiny desert-dwelling parasitoid wasp with competing sex-ratio distorters.</title>
        <authorList>
            <person name="Culotta J."/>
            <person name="Lindsey A.R."/>
        </authorList>
    </citation>
    <scope>NUCLEOTIDE SEQUENCE [LARGE SCALE GENOMIC DNA]</scope>
    <source>
        <strain evidence="10 11">KSX58</strain>
    </source>
</reference>
<keyword evidence="11" id="KW-1185">Reference proteome</keyword>
<comment type="subcellular location">
    <subcellularLocation>
        <location evidence="2">Secreted</location>
    </subcellularLocation>
</comment>
<dbReference type="EMBL" id="JBJJXI010000166">
    <property type="protein sequence ID" value="KAL3384961.1"/>
    <property type="molecule type" value="Genomic_DNA"/>
</dbReference>
<evidence type="ECO:0000256" key="6">
    <source>
        <dbReference type="ARBA" id="ARBA00022801"/>
    </source>
</evidence>
<dbReference type="EC" id="3.1.1.32" evidence="4"/>
<accession>A0ABD2VWX5</accession>
<dbReference type="PANTHER" id="PTHR11610">
    <property type="entry name" value="LIPASE"/>
    <property type="match status" value="1"/>
</dbReference>
<dbReference type="Pfam" id="PF00151">
    <property type="entry name" value="Lipase"/>
    <property type="match status" value="1"/>
</dbReference>
<dbReference type="SUPFAM" id="SSF53474">
    <property type="entry name" value="alpha/beta-Hydrolases"/>
    <property type="match status" value="1"/>
</dbReference>
<name>A0ABD2VWX5_9HYME</name>
<dbReference type="PRINTS" id="PR00821">
    <property type="entry name" value="TAGLIPASE"/>
</dbReference>
<dbReference type="InterPro" id="IPR013818">
    <property type="entry name" value="Lipase"/>
</dbReference>
<evidence type="ECO:0000256" key="4">
    <source>
        <dbReference type="ARBA" id="ARBA00013179"/>
    </source>
</evidence>
<dbReference type="Gene3D" id="3.40.50.1820">
    <property type="entry name" value="alpha/beta hydrolase"/>
    <property type="match status" value="1"/>
</dbReference>